<evidence type="ECO:0000256" key="8">
    <source>
        <dbReference type="SAM" id="MobiDB-lite"/>
    </source>
</evidence>
<evidence type="ECO:0000256" key="4">
    <source>
        <dbReference type="ARBA" id="ARBA00022989"/>
    </source>
</evidence>
<dbReference type="GO" id="GO:0019706">
    <property type="term" value="F:protein-cysteine S-palmitoyltransferase activity"/>
    <property type="evidence" value="ECO:0007669"/>
    <property type="project" value="UniProtKB-EC"/>
</dbReference>
<evidence type="ECO:0000259" key="9">
    <source>
        <dbReference type="Pfam" id="PF01529"/>
    </source>
</evidence>
<feature type="transmembrane region" description="Helical" evidence="7">
    <location>
        <begin position="260"/>
        <end position="287"/>
    </location>
</feature>
<accession>A0A2A9M766</accession>
<reference evidence="10 11" key="1">
    <citation type="submission" date="2017-09" db="EMBL/GenBank/DDBJ databases">
        <title>Genome sequencing of Besnoitia besnoiti strain Bb-Ger1.</title>
        <authorList>
            <person name="Schares G."/>
            <person name="Venepally P."/>
            <person name="Lorenzi H.A."/>
        </authorList>
    </citation>
    <scope>NUCLEOTIDE SEQUENCE [LARGE SCALE GENOMIC DNA]</scope>
    <source>
        <strain evidence="10 11">Bb-Ger1</strain>
    </source>
</reference>
<evidence type="ECO:0000313" key="11">
    <source>
        <dbReference type="Proteomes" id="UP000224006"/>
    </source>
</evidence>
<protein>
    <recommendedName>
        <fullName evidence="7">Palmitoyltransferase</fullName>
        <ecNumber evidence="7">2.3.1.225</ecNumber>
    </recommendedName>
</protein>
<gene>
    <name evidence="10" type="ORF">BESB_029220</name>
</gene>
<evidence type="ECO:0000256" key="5">
    <source>
        <dbReference type="ARBA" id="ARBA00023136"/>
    </source>
</evidence>
<feature type="transmembrane region" description="Helical" evidence="7">
    <location>
        <begin position="128"/>
        <end position="148"/>
    </location>
</feature>
<dbReference type="STRING" id="94643.A0A2A9M766"/>
<feature type="transmembrane region" description="Helical" evidence="7">
    <location>
        <begin position="78"/>
        <end position="100"/>
    </location>
</feature>
<dbReference type="GeneID" id="40307974"/>
<comment type="caution">
    <text evidence="10">The sequence shown here is derived from an EMBL/GenBank/DDBJ whole genome shotgun (WGS) entry which is preliminary data.</text>
</comment>
<feature type="transmembrane region" description="Helical" evidence="7">
    <location>
        <begin position="223"/>
        <end position="240"/>
    </location>
</feature>
<dbReference type="PANTHER" id="PTHR12246">
    <property type="entry name" value="PALMITOYLTRANSFERASE ZDHHC16"/>
    <property type="match status" value="1"/>
</dbReference>
<dbReference type="Pfam" id="PF01529">
    <property type="entry name" value="DHHC"/>
    <property type="match status" value="1"/>
</dbReference>
<comment type="similarity">
    <text evidence="7">Belongs to the DHHC palmitoyltransferase family.</text>
</comment>
<dbReference type="InterPro" id="IPR039859">
    <property type="entry name" value="PFA4/ZDH16/20/ERF2-like"/>
</dbReference>
<dbReference type="Proteomes" id="UP000224006">
    <property type="component" value="Unassembled WGS sequence"/>
</dbReference>
<comment type="subcellular location">
    <subcellularLocation>
        <location evidence="1">Membrane</location>
        <topology evidence="1">Multi-pass membrane protein</topology>
    </subcellularLocation>
</comment>
<dbReference type="KEGG" id="bbes:BESB_029220"/>
<evidence type="ECO:0000256" key="7">
    <source>
        <dbReference type="RuleBase" id="RU079119"/>
    </source>
</evidence>
<dbReference type="PROSITE" id="PS50216">
    <property type="entry name" value="DHHC"/>
    <property type="match status" value="1"/>
</dbReference>
<dbReference type="GO" id="GO:0016020">
    <property type="term" value="C:membrane"/>
    <property type="evidence" value="ECO:0007669"/>
    <property type="project" value="UniProtKB-SubCell"/>
</dbReference>
<comment type="catalytic activity">
    <reaction evidence="7">
        <text>L-cysteinyl-[protein] + hexadecanoyl-CoA = S-hexadecanoyl-L-cysteinyl-[protein] + CoA</text>
        <dbReference type="Rhea" id="RHEA:36683"/>
        <dbReference type="Rhea" id="RHEA-COMP:10131"/>
        <dbReference type="Rhea" id="RHEA-COMP:11032"/>
        <dbReference type="ChEBI" id="CHEBI:29950"/>
        <dbReference type="ChEBI" id="CHEBI:57287"/>
        <dbReference type="ChEBI" id="CHEBI:57379"/>
        <dbReference type="ChEBI" id="CHEBI:74151"/>
        <dbReference type="EC" id="2.3.1.225"/>
    </reaction>
</comment>
<dbReference type="EC" id="2.3.1.225" evidence="7"/>
<comment type="domain">
    <text evidence="7">The DHHC domain is required for palmitoyltransferase activity.</text>
</comment>
<proteinExistence type="inferred from homology"/>
<feature type="compositionally biased region" description="Polar residues" evidence="8">
    <location>
        <begin position="1"/>
        <end position="14"/>
    </location>
</feature>
<dbReference type="RefSeq" id="XP_029215496.1">
    <property type="nucleotide sequence ID" value="XM_029361596.1"/>
</dbReference>
<evidence type="ECO:0000256" key="2">
    <source>
        <dbReference type="ARBA" id="ARBA00022679"/>
    </source>
</evidence>
<dbReference type="OrthoDB" id="9909019at2759"/>
<keyword evidence="2 7" id="KW-0808">Transferase</keyword>
<dbReference type="VEuPathDB" id="ToxoDB:BESB_029220"/>
<keyword evidence="4 7" id="KW-1133">Transmembrane helix</keyword>
<evidence type="ECO:0000256" key="1">
    <source>
        <dbReference type="ARBA" id="ARBA00004141"/>
    </source>
</evidence>
<name>A0A2A9M766_BESBE</name>
<evidence type="ECO:0000256" key="6">
    <source>
        <dbReference type="ARBA" id="ARBA00023315"/>
    </source>
</evidence>
<evidence type="ECO:0000256" key="3">
    <source>
        <dbReference type="ARBA" id="ARBA00022692"/>
    </source>
</evidence>
<dbReference type="EMBL" id="NWUJ01000015">
    <property type="protein sequence ID" value="PFH31487.1"/>
    <property type="molecule type" value="Genomic_DNA"/>
</dbReference>
<evidence type="ECO:0000313" key="10">
    <source>
        <dbReference type="EMBL" id="PFH31487.1"/>
    </source>
</evidence>
<feature type="region of interest" description="Disordered" evidence="8">
    <location>
        <begin position="1"/>
        <end position="48"/>
    </location>
</feature>
<organism evidence="10 11">
    <name type="scientific">Besnoitia besnoiti</name>
    <name type="common">Apicomplexan protozoan</name>
    <dbReference type="NCBI Taxonomy" id="94643"/>
    <lineage>
        <taxon>Eukaryota</taxon>
        <taxon>Sar</taxon>
        <taxon>Alveolata</taxon>
        <taxon>Apicomplexa</taxon>
        <taxon>Conoidasida</taxon>
        <taxon>Coccidia</taxon>
        <taxon>Eucoccidiorida</taxon>
        <taxon>Eimeriorina</taxon>
        <taxon>Sarcocystidae</taxon>
        <taxon>Besnoitia</taxon>
    </lineage>
</organism>
<keyword evidence="3 7" id="KW-0812">Transmembrane</keyword>
<sequence length="375" mass="41365">MLNFQPGQEDSGGSSPAAAAVDPSRRVSPHESPVGEEEDNASASTAFGNDETLRYRPSTAVRYAAPSNSPKGKFLRTLPVVFVLALVACVVSIYVGLHILPLLGLSSSLQAADLAKDASAFSRGVGELATLLVLLVLQLVSFAFAVLVSPGGVPTMSPEEEEHMLLQQPAEVKRDGERRRCKWCLHYKPDRTHHCRVCRSCVLKMDHHCPWIDNCVGWGNHKFFMLAVIYSAVLSIYVAATMFESVVAAVNSPTGSFSVLFLLLFGETLDVFLALVVNGFLGFHLYLMSKGMTTIEFCEKQFRYRPGVRGDESSMWNRGIWLNFNDTFGYNPLLWFIPIDNRPGNGVHFVPQRSAHLRHGFQDEGARFPAAAKEL</sequence>
<feature type="domain" description="Palmitoyltransferase DHHC" evidence="9">
    <location>
        <begin position="177"/>
        <end position="301"/>
    </location>
</feature>
<keyword evidence="5 7" id="KW-0472">Membrane</keyword>
<dbReference type="InterPro" id="IPR001594">
    <property type="entry name" value="Palmitoyltrfase_DHHC"/>
</dbReference>
<keyword evidence="11" id="KW-1185">Reference proteome</keyword>
<dbReference type="AlphaFoldDB" id="A0A2A9M766"/>
<keyword evidence="6 7" id="KW-0012">Acyltransferase</keyword>